<dbReference type="SUPFAM" id="SSF56112">
    <property type="entry name" value="Protein kinase-like (PK-like)"/>
    <property type="match status" value="1"/>
</dbReference>
<evidence type="ECO:0000313" key="1">
    <source>
        <dbReference type="EMBL" id="KAK7060916.1"/>
    </source>
</evidence>
<evidence type="ECO:0008006" key="3">
    <source>
        <dbReference type="Google" id="ProtNLM"/>
    </source>
</evidence>
<dbReference type="Gene3D" id="1.10.510.10">
    <property type="entry name" value="Transferase(Phosphotransferase) domain 1"/>
    <property type="match status" value="1"/>
</dbReference>
<organism evidence="1 2">
    <name type="scientific">Paramarasmius palmivorus</name>
    <dbReference type="NCBI Taxonomy" id="297713"/>
    <lineage>
        <taxon>Eukaryota</taxon>
        <taxon>Fungi</taxon>
        <taxon>Dikarya</taxon>
        <taxon>Basidiomycota</taxon>
        <taxon>Agaricomycotina</taxon>
        <taxon>Agaricomycetes</taxon>
        <taxon>Agaricomycetidae</taxon>
        <taxon>Agaricales</taxon>
        <taxon>Marasmiineae</taxon>
        <taxon>Marasmiaceae</taxon>
        <taxon>Paramarasmius</taxon>
    </lineage>
</organism>
<keyword evidence="2" id="KW-1185">Reference proteome</keyword>
<dbReference type="AlphaFoldDB" id="A0AAW0E613"/>
<sequence>MPLNISFDLEEDKALNKGHVHRALSLLHYPSVTARFDSRYPPPGDAGGIKATAVLNDTENSTVYLAHFTGKFDCGEIVLKVGESLDDIGTEAACYEDMAHLQGSSIPRFYGVFRVETKSGGYLPGLVLERFGESLQQFFDTLERGVRARILDHLVKIHKAGFILNDLEERNVLYDGSDIRLIDFKHALPHEPECHTTYDFLNAPERLTDHERDTMMCYDMYSAACEMDFWESSEVVIHGINYVDDETLPSDQAVIDALKPHRLCETYPLHLYTLLPVFYRIVHKEMEAGKSVKDVQDDMDALMDQAERECAAELSAA</sequence>
<dbReference type="InterPro" id="IPR011009">
    <property type="entry name" value="Kinase-like_dom_sf"/>
</dbReference>
<proteinExistence type="predicted"/>
<protein>
    <recommendedName>
        <fullName evidence="3">Protein kinase domain-containing protein</fullName>
    </recommendedName>
</protein>
<accession>A0AAW0E613</accession>
<reference evidence="1 2" key="1">
    <citation type="submission" date="2024-01" db="EMBL/GenBank/DDBJ databases">
        <title>A draft genome for a cacao thread blight-causing isolate of Paramarasmius palmivorus.</title>
        <authorList>
            <person name="Baruah I.K."/>
            <person name="Bukari Y."/>
            <person name="Amoako-Attah I."/>
            <person name="Meinhardt L.W."/>
            <person name="Bailey B.A."/>
            <person name="Cohen S.P."/>
        </authorList>
    </citation>
    <scope>NUCLEOTIDE SEQUENCE [LARGE SCALE GENOMIC DNA]</scope>
    <source>
        <strain evidence="1 2">GH-12</strain>
    </source>
</reference>
<comment type="caution">
    <text evidence="1">The sequence shown here is derived from an EMBL/GenBank/DDBJ whole genome shotgun (WGS) entry which is preliminary data.</text>
</comment>
<gene>
    <name evidence="1" type="ORF">VNI00_000649</name>
</gene>
<dbReference type="EMBL" id="JAYKXP010000002">
    <property type="protein sequence ID" value="KAK7060916.1"/>
    <property type="molecule type" value="Genomic_DNA"/>
</dbReference>
<evidence type="ECO:0000313" key="2">
    <source>
        <dbReference type="Proteomes" id="UP001383192"/>
    </source>
</evidence>
<name>A0AAW0E613_9AGAR</name>
<dbReference type="Proteomes" id="UP001383192">
    <property type="component" value="Unassembled WGS sequence"/>
</dbReference>